<gene>
    <name evidence="12" type="primary">LOC116301975</name>
</gene>
<feature type="transmembrane region" description="Helical" evidence="8">
    <location>
        <begin position="233"/>
        <end position="254"/>
    </location>
</feature>
<evidence type="ECO:0000259" key="10">
    <source>
        <dbReference type="Pfam" id="PF07885"/>
    </source>
</evidence>
<dbReference type="InterPro" id="IPR028325">
    <property type="entry name" value="VG_K_chnl"/>
</dbReference>
<dbReference type="RefSeq" id="XP_031567016.1">
    <property type="nucleotide sequence ID" value="XM_031711156.1"/>
</dbReference>
<organism evidence="11 12">
    <name type="scientific">Actinia tenebrosa</name>
    <name type="common">Australian red waratah sea anemone</name>
    <dbReference type="NCBI Taxonomy" id="6105"/>
    <lineage>
        <taxon>Eukaryota</taxon>
        <taxon>Metazoa</taxon>
        <taxon>Cnidaria</taxon>
        <taxon>Anthozoa</taxon>
        <taxon>Hexacorallia</taxon>
        <taxon>Actiniaria</taxon>
        <taxon>Actiniidae</taxon>
        <taxon>Actinia</taxon>
    </lineage>
</organism>
<dbReference type="Proteomes" id="UP000515163">
    <property type="component" value="Unplaced"/>
</dbReference>
<dbReference type="Pfam" id="PF07885">
    <property type="entry name" value="Ion_trans_2"/>
    <property type="match status" value="1"/>
</dbReference>
<dbReference type="InterPro" id="IPR013099">
    <property type="entry name" value="K_chnl_dom"/>
</dbReference>
<evidence type="ECO:0000256" key="8">
    <source>
        <dbReference type="SAM" id="Phobius"/>
    </source>
</evidence>
<dbReference type="GeneID" id="116301975"/>
<evidence type="ECO:0000256" key="1">
    <source>
        <dbReference type="ARBA" id="ARBA00004141"/>
    </source>
</evidence>
<dbReference type="OrthoDB" id="5953876at2759"/>
<evidence type="ECO:0000256" key="6">
    <source>
        <dbReference type="ARBA" id="ARBA00023136"/>
    </source>
</evidence>
<dbReference type="InParanoid" id="A0A6P8IJE9"/>
<keyword evidence="7" id="KW-0407">Ion channel</keyword>
<evidence type="ECO:0000256" key="2">
    <source>
        <dbReference type="ARBA" id="ARBA00022448"/>
    </source>
</evidence>
<sequence>MAWLVVITLASLVHLQSVSSIFLPYWKAKNHTENSFHIPLNALAVDADVAKFGTKMSFLQNMSKEHSLDERCETGLPMSIAWHHYAPYVTMHNSVHKKKVGFTVAGMFPAMLTQILSSCCHPNSSVTFGKFLRSARHGEESFVENNFDITFPLYGYEALSNSFRSHAFISLVRAPRVILLVHDNQSHTQTSVLVKAIIGAWPMLIFILVTALFSGIVLWFLDHNQNPDEFPPPFLRGAWEGFWWALVTMTTVGYGDRSPKSPLGRVFCIVWIITGVIIVSIFTALVTASLSASTYPNFNIHGSKIGAVNGSEEFRLGVSMNADMKVFLNVMQITKELLKNEIDGALVDNYVITHFLEFIKDEPIRVEKYIEHPITYGVVLARNSSRLERCIRHYIINYPQEIFERIAENLIPLKNPTDDVSQQLKAAESLFYQEKMFSHIMFAGLGLVGTLFLVGIIWEFAYRRPKIKNQRICLGPKMTFSSDDETVKLQATDESPVAKLDDMIGEYQMFHEAWISKLKKIRDAELNGNKMEGSKEMIES</sequence>
<dbReference type="GO" id="GO:0001508">
    <property type="term" value="P:action potential"/>
    <property type="evidence" value="ECO:0007669"/>
    <property type="project" value="TreeGrafter"/>
</dbReference>
<dbReference type="PANTHER" id="PTHR11537">
    <property type="entry name" value="VOLTAGE-GATED POTASSIUM CHANNEL"/>
    <property type="match status" value="1"/>
</dbReference>
<keyword evidence="2" id="KW-0813">Transport</keyword>
<protein>
    <submittedName>
        <fullName evidence="12">Uncharacterized protein LOC116301975 isoform X1</fullName>
    </submittedName>
</protein>
<keyword evidence="11" id="KW-1185">Reference proteome</keyword>
<dbReference type="Gene3D" id="1.10.287.70">
    <property type="match status" value="1"/>
</dbReference>
<feature type="transmembrane region" description="Helical" evidence="8">
    <location>
        <begin position="196"/>
        <end position="221"/>
    </location>
</feature>
<keyword evidence="9" id="KW-0732">Signal</keyword>
<evidence type="ECO:0000256" key="3">
    <source>
        <dbReference type="ARBA" id="ARBA00022692"/>
    </source>
</evidence>
<dbReference type="PANTHER" id="PTHR11537:SF252">
    <property type="entry name" value="POTASSIUM VOLTAGE-GATED CHANNEL PROTEIN SHAW"/>
    <property type="match status" value="1"/>
</dbReference>
<proteinExistence type="predicted"/>
<keyword evidence="3 8" id="KW-0812">Transmembrane</keyword>
<name>A0A6P8IJE9_ACTTE</name>
<accession>A0A6P8IJE9</accession>
<dbReference type="SUPFAM" id="SSF81324">
    <property type="entry name" value="Voltage-gated potassium channels"/>
    <property type="match status" value="1"/>
</dbReference>
<comment type="subcellular location">
    <subcellularLocation>
        <location evidence="1">Membrane</location>
        <topology evidence="1">Multi-pass membrane protein</topology>
    </subcellularLocation>
</comment>
<reference evidence="12" key="1">
    <citation type="submission" date="2025-08" db="UniProtKB">
        <authorList>
            <consortium name="RefSeq"/>
        </authorList>
    </citation>
    <scope>IDENTIFICATION</scope>
    <source>
        <tissue evidence="12">Tentacle</tissue>
    </source>
</reference>
<feature type="transmembrane region" description="Helical" evidence="8">
    <location>
        <begin position="440"/>
        <end position="461"/>
    </location>
</feature>
<evidence type="ECO:0000256" key="9">
    <source>
        <dbReference type="SAM" id="SignalP"/>
    </source>
</evidence>
<evidence type="ECO:0000256" key="7">
    <source>
        <dbReference type="ARBA" id="ARBA00023303"/>
    </source>
</evidence>
<feature type="transmembrane region" description="Helical" evidence="8">
    <location>
        <begin position="266"/>
        <end position="288"/>
    </location>
</feature>
<dbReference type="GO" id="GO:0015276">
    <property type="term" value="F:ligand-gated monoatomic ion channel activity"/>
    <property type="evidence" value="ECO:0007669"/>
    <property type="project" value="InterPro"/>
</dbReference>
<dbReference type="AlphaFoldDB" id="A0A6P8IJE9"/>
<keyword evidence="6 8" id="KW-0472">Membrane</keyword>
<dbReference type="SUPFAM" id="SSF53850">
    <property type="entry name" value="Periplasmic binding protein-like II"/>
    <property type="match status" value="1"/>
</dbReference>
<feature type="domain" description="Potassium channel" evidence="10">
    <location>
        <begin position="208"/>
        <end position="289"/>
    </location>
</feature>
<keyword evidence="4 8" id="KW-1133">Transmembrane helix</keyword>
<evidence type="ECO:0000256" key="5">
    <source>
        <dbReference type="ARBA" id="ARBA00023065"/>
    </source>
</evidence>
<keyword evidence="5" id="KW-0406">Ion transport</keyword>
<dbReference type="PRINTS" id="PR00169">
    <property type="entry name" value="KCHANNEL"/>
</dbReference>
<feature type="chain" id="PRO_5028139811" evidence="9">
    <location>
        <begin position="21"/>
        <end position="540"/>
    </location>
</feature>
<feature type="signal peptide" evidence="9">
    <location>
        <begin position="1"/>
        <end position="20"/>
    </location>
</feature>
<evidence type="ECO:0000256" key="4">
    <source>
        <dbReference type="ARBA" id="ARBA00022989"/>
    </source>
</evidence>
<dbReference type="KEGG" id="aten:116301975"/>
<dbReference type="GO" id="GO:0005251">
    <property type="term" value="F:delayed rectifier potassium channel activity"/>
    <property type="evidence" value="ECO:0007669"/>
    <property type="project" value="TreeGrafter"/>
</dbReference>
<evidence type="ECO:0000313" key="12">
    <source>
        <dbReference type="RefSeq" id="XP_031567016.1"/>
    </source>
</evidence>
<evidence type="ECO:0000313" key="11">
    <source>
        <dbReference type="Proteomes" id="UP000515163"/>
    </source>
</evidence>
<dbReference type="GO" id="GO:0008076">
    <property type="term" value="C:voltage-gated potassium channel complex"/>
    <property type="evidence" value="ECO:0007669"/>
    <property type="project" value="InterPro"/>
</dbReference>